<name>A0A2G5KBY3_9RHOB</name>
<dbReference type="EMBL" id="MDGM01000007">
    <property type="protein sequence ID" value="PIB26144.1"/>
    <property type="molecule type" value="Genomic_DNA"/>
</dbReference>
<sequence length="106" mass="12095">MDRTQLIIIIAVVLFAAFLLGWILRWGYGSLNRINAANMGEIDDLANRLHEAELQKDEAEQLLHDREWELKNKLAQTQAELDAAMAGLGEARREVDHLRTTLEERG</sequence>
<organism evidence="3 4">
    <name type="scientific">Paramylibacter kogurei</name>
    <dbReference type="NCBI Taxonomy" id="1889778"/>
    <lineage>
        <taxon>Bacteria</taxon>
        <taxon>Pseudomonadati</taxon>
        <taxon>Pseudomonadota</taxon>
        <taxon>Alphaproteobacteria</taxon>
        <taxon>Rhodobacterales</taxon>
        <taxon>Paracoccaceae</taxon>
        <taxon>Paramylibacter</taxon>
    </lineage>
</organism>
<accession>A0A2G5KBY3</accession>
<keyword evidence="2" id="KW-0472">Membrane</keyword>
<reference evidence="3 4" key="1">
    <citation type="submission" date="2016-08" db="EMBL/GenBank/DDBJ databases">
        <title>Draft genome of Amylibacter sp. strain 4G11.</title>
        <authorList>
            <person name="Wong S.-K."/>
            <person name="Hamasaki K."/>
            <person name="Yoshizawa S."/>
        </authorList>
    </citation>
    <scope>NUCLEOTIDE SEQUENCE [LARGE SCALE GENOMIC DNA]</scope>
    <source>
        <strain evidence="3 4">4G11</strain>
    </source>
</reference>
<evidence type="ECO:0000256" key="2">
    <source>
        <dbReference type="SAM" id="Phobius"/>
    </source>
</evidence>
<dbReference type="OrthoDB" id="7870250at2"/>
<dbReference type="RefSeq" id="WP_099591891.1">
    <property type="nucleotide sequence ID" value="NZ_MDGM01000007.1"/>
</dbReference>
<dbReference type="Proteomes" id="UP000231516">
    <property type="component" value="Unassembled WGS sequence"/>
</dbReference>
<keyword evidence="1" id="KW-0175">Coiled coil</keyword>
<keyword evidence="2" id="KW-0812">Transmembrane</keyword>
<evidence type="ECO:0000313" key="4">
    <source>
        <dbReference type="Proteomes" id="UP000231516"/>
    </source>
</evidence>
<protein>
    <submittedName>
        <fullName evidence="3">Uncharacterized protein</fullName>
    </submittedName>
</protein>
<feature type="coiled-coil region" evidence="1">
    <location>
        <begin position="42"/>
        <end position="94"/>
    </location>
</feature>
<dbReference type="AlphaFoldDB" id="A0A2G5KBY3"/>
<evidence type="ECO:0000313" key="3">
    <source>
        <dbReference type="EMBL" id="PIB26144.1"/>
    </source>
</evidence>
<gene>
    <name evidence="3" type="ORF">BFP76_14410</name>
</gene>
<proteinExistence type="predicted"/>
<keyword evidence="2" id="KW-1133">Transmembrane helix</keyword>
<evidence type="ECO:0000256" key="1">
    <source>
        <dbReference type="SAM" id="Coils"/>
    </source>
</evidence>
<feature type="transmembrane region" description="Helical" evidence="2">
    <location>
        <begin position="6"/>
        <end position="24"/>
    </location>
</feature>
<comment type="caution">
    <text evidence="3">The sequence shown here is derived from an EMBL/GenBank/DDBJ whole genome shotgun (WGS) entry which is preliminary data.</text>
</comment>
<keyword evidence="4" id="KW-1185">Reference proteome</keyword>